<evidence type="ECO:0000256" key="1">
    <source>
        <dbReference type="SAM" id="MobiDB-lite"/>
    </source>
</evidence>
<protein>
    <submittedName>
        <fullName evidence="2">Uncharacterized protein</fullName>
    </submittedName>
</protein>
<dbReference type="AlphaFoldDB" id="A0AAV1JFY2"/>
<comment type="caution">
    <text evidence="2">The sequence shown here is derived from an EMBL/GenBank/DDBJ whole genome shotgun (WGS) entry which is preliminary data.</text>
</comment>
<organism evidence="2 3">
    <name type="scientific">Leptosia nina</name>
    <dbReference type="NCBI Taxonomy" id="320188"/>
    <lineage>
        <taxon>Eukaryota</taxon>
        <taxon>Metazoa</taxon>
        <taxon>Ecdysozoa</taxon>
        <taxon>Arthropoda</taxon>
        <taxon>Hexapoda</taxon>
        <taxon>Insecta</taxon>
        <taxon>Pterygota</taxon>
        <taxon>Neoptera</taxon>
        <taxon>Endopterygota</taxon>
        <taxon>Lepidoptera</taxon>
        <taxon>Glossata</taxon>
        <taxon>Ditrysia</taxon>
        <taxon>Papilionoidea</taxon>
        <taxon>Pieridae</taxon>
        <taxon>Pierinae</taxon>
        <taxon>Leptosia</taxon>
    </lineage>
</organism>
<evidence type="ECO:0000313" key="3">
    <source>
        <dbReference type="Proteomes" id="UP001497472"/>
    </source>
</evidence>
<gene>
    <name evidence="2" type="ORF">LNINA_LOCUS7635</name>
</gene>
<keyword evidence="3" id="KW-1185">Reference proteome</keyword>
<name>A0AAV1JFY2_9NEOP</name>
<dbReference type="EMBL" id="CAVLEF010000010">
    <property type="protein sequence ID" value="CAK1548218.1"/>
    <property type="molecule type" value="Genomic_DNA"/>
</dbReference>
<dbReference type="Proteomes" id="UP001497472">
    <property type="component" value="Unassembled WGS sequence"/>
</dbReference>
<sequence>MCLVNDTEAISGLGASDAKSGARPTLSGTRPIFSRDKPVQWELKATTLTMACQRITRKIISHAKKIIHVFLLFSRLYSIGRPCQKSG</sequence>
<reference evidence="2 3" key="1">
    <citation type="submission" date="2023-11" db="EMBL/GenBank/DDBJ databases">
        <authorList>
            <person name="Okamura Y."/>
        </authorList>
    </citation>
    <scope>NUCLEOTIDE SEQUENCE [LARGE SCALE GENOMIC DNA]</scope>
</reference>
<evidence type="ECO:0000313" key="2">
    <source>
        <dbReference type="EMBL" id="CAK1548218.1"/>
    </source>
</evidence>
<proteinExistence type="predicted"/>
<feature type="region of interest" description="Disordered" evidence="1">
    <location>
        <begin position="13"/>
        <end position="32"/>
    </location>
</feature>
<accession>A0AAV1JFY2</accession>